<name>A0A9P6THC1_9BASI</name>
<protein>
    <submittedName>
        <fullName evidence="1">Uncharacterized protein</fullName>
    </submittedName>
</protein>
<accession>A0A9P6THC1</accession>
<organism evidence="1 2">
    <name type="scientific">Cronartium quercuum f. sp. fusiforme G11</name>
    <dbReference type="NCBI Taxonomy" id="708437"/>
    <lineage>
        <taxon>Eukaryota</taxon>
        <taxon>Fungi</taxon>
        <taxon>Dikarya</taxon>
        <taxon>Basidiomycota</taxon>
        <taxon>Pucciniomycotina</taxon>
        <taxon>Pucciniomycetes</taxon>
        <taxon>Pucciniales</taxon>
        <taxon>Coleosporiaceae</taxon>
        <taxon>Cronartium</taxon>
    </lineage>
</organism>
<dbReference type="AlphaFoldDB" id="A0A9P6THC1"/>
<sequence>MIQSCRKPFLSFSTSFSFYLSPVSAIYIYIPIERIVHATSVQGALKDRVECVWSRPRLQRFGITIQEGRVT</sequence>
<dbReference type="EMBL" id="MU167210">
    <property type="protein sequence ID" value="KAG0151929.1"/>
    <property type="molecule type" value="Genomic_DNA"/>
</dbReference>
<comment type="caution">
    <text evidence="1">The sequence shown here is derived from an EMBL/GenBank/DDBJ whole genome shotgun (WGS) entry which is preliminary data.</text>
</comment>
<gene>
    <name evidence="1" type="ORF">CROQUDRAFT_404423</name>
</gene>
<proteinExistence type="predicted"/>
<dbReference type="Proteomes" id="UP000886653">
    <property type="component" value="Unassembled WGS sequence"/>
</dbReference>
<evidence type="ECO:0000313" key="2">
    <source>
        <dbReference type="Proteomes" id="UP000886653"/>
    </source>
</evidence>
<reference evidence="1" key="1">
    <citation type="submission" date="2013-11" db="EMBL/GenBank/DDBJ databases">
        <title>Genome sequence of the fusiform rust pathogen reveals effectors for host alternation and coevolution with pine.</title>
        <authorList>
            <consortium name="DOE Joint Genome Institute"/>
            <person name="Smith K."/>
            <person name="Pendleton A."/>
            <person name="Kubisiak T."/>
            <person name="Anderson C."/>
            <person name="Salamov A."/>
            <person name="Aerts A."/>
            <person name="Riley R."/>
            <person name="Clum A."/>
            <person name="Lindquist E."/>
            <person name="Ence D."/>
            <person name="Campbell M."/>
            <person name="Kronenberg Z."/>
            <person name="Feau N."/>
            <person name="Dhillon B."/>
            <person name="Hamelin R."/>
            <person name="Burleigh J."/>
            <person name="Smith J."/>
            <person name="Yandell M."/>
            <person name="Nelson C."/>
            <person name="Grigoriev I."/>
            <person name="Davis J."/>
        </authorList>
    </citation>
    <scope>NUCLEOTIDE SEQUENCE</scope>
    <source>
        <strain evidence="1">G11</strain>
    </source>
</reference>
<evidence type="ECO:0000313" key="1">
    <source>
        <dbReference type="EMBL" id="KAG0151929.1"/>
    </source>
</evidence>
<keyword evidence="2" id="KW-1185">Reference proteome</keyword>